<comment type="caution">
    <text evidence="1">The sequence shown here is derived from an EMBL/GenBank/DDBJ whole genome shotgun (WGS) entry which is preliminary data.</text>
</comment>
<gene>
    <name evidence="1" type="ORF">H6P81_011464</name>
</gene>
<dbReference type="EMBL" id="JAINDJ010000004">
    <property type="protein sequence ID" value="KAG9451499.1"/>
    <property type="molecule type" value="Genomic_DNA"/>
</dbReference>
<protein>
    <submittedName>
        <fullName evidence="1">Uncharacterized protein</fullName>
    </submittedName>
</protein>
<proteinExistence type="predicted"/>
<organism evidence="1 2">
    <name type="scientific">Aristolochia fimbriata</name>
    <name type="common">White veined hardy Dutchman's pipe vine</name>
    <dbReference type="NCBI Taxonomy" id="158543"/>
    <lineage>
        <taxon>Eukaryota</taxon>
        <taxon>Viridiplantae</taxon>
        <taxon>Streptophyta</taxon>
        <taxon>Embryophyta</taxon>
        <taxon>Tracheophyta</taxon>
        <taxon>Spermatophyta</taxon>
        <taxon>Magnoliopsida</taxon>
        <taxon>Magnoliidae</taxon>
        <taxon>Piperales</taxon>
        <taxon>Aristolochiaceae</taxon>
        <taxon>Aristolochia</taxon>
    </lineage>
</organism>
<keyword evidence="2" id="KW-1185">Reference proteome</keyword>
<dbReference type="AlphaFoldDB" id="A0AAV7ESB4"/>
<sequence length="162" mass="18070">MTCALAIRDPCSITRDHPWSQRLINIYLPPSIQLQGSIHRYPRRRYIDRSTTSEVLEKKGEGMSIDALAMSGADYVQCGIDFDEHEEREAYEVPPYLLADEGIFVMDYHDEGDHGSSAGSTTTGTTTSAACLVGDMKFYSFQVKLLLVAWAKKISESVSVLQ</sequence>
<reference evidence="1 2" key="1">
    <citation type="submission" date="2021-07" db="EMBL/GenBank/DDBJ databases">
        <title>The Aristolochia fimbriata genome: insights into angiosperm evolution, floral development and chemical biosynthesis.</title>
        <authorList>
            <person name="Jiao Y."/>
        </authorList>
    </citation>
    <scope>NUCLEOTIDE SEQUENCE [LARGE SCALE GENOMIC DNA]</scope>
    <source>
        <strain evidence="1">IBCAS-2021</strain>
        <tissue evidence="1">Leaf</tissue>
    </source>
</reference>
<evidence type="ECO:0000313" key="1">
    <source>
        <dbReference type="EMBL" id="KAG9451499.1"/>
    </source>
</evidence>
<accession>A0AAV7ESB4</accession>
<name>A0AAV7ESB4_ARIFI</name>
<dbReference type="Proteomes" id="UP000825729">
    <property type="component" value="Unassembled WGS sequence"/>
</dbReference>
<evidence type="ECO:0000313" key="2">
    <source>
        <dbReference type="Proteomes" id="UP000825729"/>
    </source>
</evidence>